<comment type="caution">
    <text evidence="1">The sequence shown here is derived from an EMBL/GenBank/DDBJ whole genome shotgun (WGS) entry which is preliminary data.</text>
</comment>
<evidence type="ECO:0000313" key="2">
    <source>
        <dbReference type="Proteomes" id="UP000604046"/>
    </source>
</evidence>
<name>A0A812TJ68_9DINO</name>
<dbReference type="Proteomes" id="UP000604046">
    <property type="component" value="Unassembled WGS sequence"/>
</dbReference>
<organism evidence="1 2">
    <name type="scientific">Symbiodinium natans</name>
    <dbReference type="NCBI Taxonomy" id="878477"/>
    <lineage>
        <taxon>Eukaryota</taxon>
        <taxon>Sar</taxon>
        <taxon>Alveolata</taxon>
        <taxon>Dinophyceae</taxon>
        <taxon>Suessiales</taxon>
        <taxon>Symbiodiniaceae</taxon>
        <taxon>Symbiodinium</taxon>
    </lineage>
</organism>
<keyword evidence="2" id="KW-1185">Reference proteome</keyword>
<proteinExistence type="predicted"/>
<evidence type="ECO:0000313" key="1">
    <source>
        <dbReference type="EMBL" id="CAE7538162.1"/>
    </source>
</evidence>
<gene>
    <name evidence="1" type="ORF">SNAT2548_LOCUS30172</name>
</gene>
<sequence>MQFTPLIALLRHIVGLQPRLFSSRMCLLRGEFRKGEQATLCFAFITLRMALEQQGDFSKPEWLCMDGNMPVLIWEHRWCAQTGQSGCGAWLRQHLLSRQGSPSKSLRTLF</sequence>
<dbReference type="AlphaFoldDB" id="A0A812TJ68"/>
<reference evidence="1" key="1">
    <citation type="submission" date="2021-02" db="EMBL/GenBank/DDBJ databases">
        <authorList>
            <person name="Dougan E. K."/>
            <person name="Rhodes N."/>
            <person name="Thang M."/>
            <person name="Chan C."/>
        </authorList>
    </citation>
    <scope>NUCLEOTIDE SEQUENCE</scope>
</reference>
<protein>
    <submittedName>
        <fullName evidence="1">Uncharacterized protein</fullName>
    </submittedName>
</protein>
<accession>A0A812TJ68</accession>
<dbReference type="EMBL" id="CAJNDS010002593">
    <property type="protein sequence ID" value="CAE7538162.1"/>
    <property type="molecule type" value="Genomic_DNA"/>
</dbReference>